<evidence type="ECO:0000259" key="1">
    <source>
        <dbReference type="Pfam" id="PF14301"/>
    </source>
</evidence>
<evidence type="ECO:0000313" key="3">
    <source>
        <dbReference type="Proteomes" id="UP000317763"/>
    </source>
</evidence>
<proteinExistence type="predicted"/>
<sequence>MLTITDHILTIDDQSIPLPHLTKPATVRVWRVPTEYRENGIFVSVTPIGEPQEIPACDLRQCEYLGEAPLDPHPDALLTEAKAAKKRQIEAERDAACEQPVTALGRVWDADKRSQELLASAITLAQAGAPLPPVWRDHDNDNMSVTGIADLLAISGAIAAQVQQAYATSWARKAAVDAATTIEEVNAA</sequence>
<dbReference type="OrthoDB" id="8913439at2"/>
<dbReference type="AlphaFoldDB" id="A0A554XC99"/>
<protein>
    <recommendedName>
        <fullName evidence="1">DUF4376 domain-containing protein</fullName>
    </recommendedName>
</protein>
<gene>
    <name evidence="2" type="ORF">Ttaiw_00663</name>
</gene>
<evidence type="ECO:0000313" key="2">
    <source>
        <dbReference type="EMBL" id="TSE33409.1"/>
    </source>
</evidence>
<accession>A0A554XC99</accession>
<dbReference type="RefSeq" id="WP_143897453.1">
    <property type="nucleotide sequence ID" value="NZ_CP083911.1"/>
</dbReference>
<dbReference type="Proteomes" id="UP000317763">
    <property type="component" value="Unassembled WGS sequence"/>
</dbReference>
<organism evidence="2 3">
    <name type="scientific">Tepidimonas taiwanensis</name>
    <dbReference type="NCBI Taxonomy" id="307486"/>
    <lineage>
        <taxon>Bacteria</taxon>
        <taxon>Pseudomonadati</taxon>
        <taxon>Pseudomonadota</taxon>
        <taxon>Betaproteobacteria</taxon>
        <taxon>Burkholderiales</taxon>
        <taxon>Tepidimonas</taxon>
    </lineage>
</organism>
<dbReference type="Pfam" id="PF14301">
    <property type="entry name" value="DUF4376"/>
    <property type="match status" value="1"/>
</dbReference>
<keyword evidence="3" id="KW-1185">Reference proteome</keyword>
<dbReference type="EMBL" id="VJOM01000004">
    <property type="protein sequence ID" value="TSE33409.1"/>
    <property type="molecule type" value="Genomic_DNA"/>
</dbReference>
<name>A0A554XC99_9BURK</name>
<dbReference type="InterPro" id="IPR025484">
    <property type="entry name" value="DUF4376"/>
</dbReference>
<comment type="caution">
    <text evidence="2">The sequence shown here is derived from an EMBL/GenBank/DDBJ whole genome shotgun (WGS) entry which is preliminary data.</text>
</comment>
<reference evidence="2 3" key="1">
    <citation type="submission" date="2019-07" db="EMBL/GenBank/DDBJ databases">
        <title>Tepidimonas taiwanensis I1-1 draft genome.</title>
        <authorList>
            <person name="Da Costa M.S."/>
            <person name="Froufe H.J.C."/>
            <person name="Egas C."/>
            <person name="Albuquerque L."/>
        </authorList>
    </citation>
    <scope>NUCLEOTIDE SEQUENCE [LARGE SCALE GENOMIC DNA]</scope>
    <source>
        <strain evidence="2 3">I1-1</strain>
    </source>
</reference>
<feature type="domain" description="DUF4376" evidence="1">
    <location>
        <begin position="80"/>
        <end position="187"/>
    </location>
</feature>